<keyword evidence="5 6" id="KW-0472">Membrane</keyword>
<evidence type="ECO:0000313" key="8">
    <source>
        <dbReference type="Proteomes" id="UP000527355"/>
    </source>
</evidence>
<evidence type="ECO:0000256" key="6">
    <source>
        <dbReference type="SAM" id="Phobius"/>
    </source>
</evidence>
<evidence type="ECO:0000256" key="3">
    <source>
        <dbReference type="ARBA" id="ARBA00022692"/>
    </source>
</evidence>
<dbReference type="GO" id="GO:0007605">
    <property type="term" value="P:sensory perception of sound"/>
    <property type="evidence" value="ECO:0007669"/>
    <property type="project" value="UniProtKB-ARBA"/>
</dbReference>
<dbReference type="EMBL" id="JABWUV010000015">
    <property type="protein sequence ID" value="KAF6303565.1"/>
    <property type="molecule type" value="Genomic_DNA"/>
</dbReference>
<dbReference type="AlphaFoldDB" id="A0A7J7TSI2"/>
<organism evidence="7 8">
    <name type="scientific">Myotis myotis</name>
    <name type="common">Greater mouse-eared bat</name>
    <name type="synonym">Vespertilio myotis</name>
    <dbReference type="NCBI Taxonomy" id="51298"/>
    <lineage>
        <taxon>Eukaryota</taxon>
        <taxon>Metazoa</taxon>
        <taxon>Chordata</taxon>
        <taxon>Craniata</taxon>
        <taxon>Vertebrata</taxon>
        <taxon>Euteleostomi</taxon>
        <taxon>Mammalia</taxon>
        <taxon>Eutheria</taxon>
        <taxon>Laurasiatheria</taxon>
        <taxon>Chiroptera</taxon>
        <taxon>Yangochiroptera</taxon>
        <taxon>Vespertilionidae</taxon>
        <taxon>Myotis</taxon>
    </lineage>
</organism>
<name>A0A7J7TSI2_MYOMY</name>
<comment type="similarity">
    <text evidence="2">Belongs to the clarin family.</text>
</comment>
<feature type="transmembrane region" description="Helical" evidence="6">
    <location>
        <begin position="108"/>
        <end position="131"/>
    </location>
</feature>
<accession>A0A7J7TSI2</accession>
<feature type="transmembrane region" description="Helical" evidence="6">
    <location>
        <begin position="7"/>
        <end position="29"/>
    </location>
</feature>
<gene>
    <name evidence="7" type="ORF">mMyoMyo1_003009</name>
</gene>
<evidence type="ECO:0000256" key="4">
    <source>
        <dbReference type="ARBA" id="ARBA00022989"/>
    </source>
</evidence>
<evidence type="ECO:0000313" key="7">
    <source>
        <dbReference type="EMBL" id="KAF6303565.1"/>
    </source>
</evidence>
<protein>
    <submittedName>
        <fullName evidence="7">Clarin 3</fullName>
    </submittedName>
</protein>
<keyword evidence="3 6" id="KW-0812">Transmembrane</keyword>
<dbReference type="Gene3D" id="1.20.140.150">
    <property type="match status" value="1"/>
</dbReference>
<dbReference type="InterPro" id="IPR026748">
    <property type="entry name" value="Clarin"/>
</dbReference>
<evidence type="ECO:0000256" key="2">
    <source>
        <dbReference type="ARBA" id="ARBA00005787"/>
    </source>
</evidence>
<keyword evidence="4 6" id="KW-1133">Transmembrane helix</keyword>
<evidence type="ECO:0000256" key="5">
    <source>
        <dbReference type="ARBA" id="ARBA00023136"/>
    </source>
</evidence>
<proteinExistence type="inferred from homology"/>
<dbReference type="PANTHER" id="PTHR31548:SF3">
    <property type="entry name" value="CLARIN-3"/>
    <property type="match status" value="1"/>
</dbReference>
<keyword evidence="8" id="KW-1185">Reference proteome</keyword>
<sequence>MPTATKTLTFLSSFLTSFGAFVVICAVLGTPQWVSSTIAVSDDFSNGSIVITYGLFRGQSAQKLTHGLGDADKDFEELAGMPSGLVLTNVILVLSELGNSAPKTLHSVVILSLVISLSTSLLSAGFTFYNSVSNPYQTFLGPLGVYIWSGLSGSFAFLALVLFVGNVQANRLSEVLVQALYSRYSPATHRGTAHSYGSSFWLLLLVLLLSIITAVIVVFFQRARRRRRQEQRKPVEQAPRDGILF</sequence>
<dbReference type="VEuPathDB" id="HostDB:GeneID_118669641"/>
<reference evidence="7 8" key="1">
    <citation type="journal article" date="2020" name="Nature">
        <title>Six reference-quality genomes reveal evolution of bat adaptations.</title>
        <authorList>
            <person name="Jebb D."/>
            <person name="Huang Z."/>
            <person name="Pippel M."/>
            <person name="Hughes G.M."/>
            <person name="Lavrichenko K."/>
            <person name="Devanna P."/>
            <person name="Winkler S."/>
            <person name="Jermiin L.S."/>
            <person name="Skirmuntt E.C."/>
            <person name="Katzourakis A."/>
            <person name="Burkitt-Gray L."/>
            <person name="Ray D.A."/>
            <person name="Sullivan K.A.M."/>
            <person name="Roscito J.G."/>
            <person name="Kirilenko B.M."/>
            <person name="Davalos L.M."/>
            <person name="Corthals A.P."/>
            <person name="Power M.L."/>
            <person name="Jones G."/>
            <person name="Ransome R.D."/>
            <person name="Dechmann D.K.N."/>
            <person name="Locatelli A.G."/>
            <person name="Puechmaille S.J."/>
            <person name="Fedrigo O."/>
            <person name="Jarvis E.D."/>
            <person name="Hiller M."/>
            <person name="Vernes S.C."/>
            <person name="Myers E.W."/>
            <person name="Teeling E.C."/>
        </authorList>
    </citation>
    <scope>NUCLEOTIDE SEQUENCE [LARGE SCALE GENOMIC DNA]</scope>
    <source>
        <strain evidence="7">MMyoMyo1</strain>
        <tissue evidence="7">Flight muscle</tissue>
    </source>
</reference>
<feature type="transmembrane region" description="Helical" evidence="6">
    <location>
        <begin position="200"/>
        <end position="220"/>
    </location>
</feature>
<dbReference type="Pfam" id="PF25807">
    <property type="entry name" value="Clarin-2"/>
    <property type="match status" value="1"/>
</dbReference>
<dbReference type="Proteomes" id="UP000527355">
    <property type="component" value="Unassembled WGS sequence"/>
</dbReference>
<comment type="subcellular location">
    <subcellularLocation>
        <location evidence="1">Membrane</location>
        <topology evidence="1">Multi-pass membrane protein</topology>
    </subcellularLocation>
</comment>
<feature type="transmembrane region" description="Helical" evidence="6">
    <location>
        <begin position="143"/>
        <end position="164"/>
    </location>
</feature>
<evidence type="ECO:0000256" key="1">
    <source>
        <dbReference type="ARBA" id="ARBA00004141"/>
    </source>
</evidence>
<comment type="caution">
    <text evidence="7">The sequence shown here is derived from an EMBL/GenBank/DDBJ whole genome shotgun (WGS) entry which is preliminary data.</text>
</comment>
<dbReference type="PANTHER" id="PTHR31548">
    <property type="entry name" value="CLARIN"/>
    <property type="match status" value="1"/>
</dbReference>
<dbReference type="GO" id="GO:0016020">
    <property type="term" value="C:membrane"/>
    <property type="evidence" value="ECO:0007669"/>
    <property type="project" value="UniProtKB-SubCell"/>
</dbReference>